<dbReference type="InterPro" id="IPR041678">
    <property type="entry name" value="TetR_C_16"/>
</dbReference>
<evidence type="ECO:0000256" key="1">
    <source>
        <dbReference type="ARBA" id="ARBA00023015"/>
    </source>
</evidence>
<keyword evidence="7" id="KW-1185">Reference proteome</keyword>
<dbReference type="Pfam" id="PF00440">
    <property type="entry name" value="TetR_N"/>
    <property type="match status" value="1"/>
</dbReference>
<feature type="DNA-binding region" description="H-T-H motif" evidence="4">
    <location>
        <begin position="18"/>
        <end position="37"/>
    </location>
</feature>
<dbReference type="InterPro" id="IPR036271">
    <property type="entry name" value="Tet_transcr_reg_TetR-rel_C_sf"/>
</dbReference>
<name>A0ABS1K4S5_9MICC</name>
<gene>
    <name evidence="6" type="ORF">JJE72_14410</name>
</gene>
<evidence type="ECO:0000313" key="7">
    <source>
        <dbReference type="Proteomes" id="UP000639051"/>
    </source>
</evidence>
<evidence type="ECO:0000313" key="6">
    <source>
        <dbReference type="EMBL" id="MBL0706684.1"/>
    </source>
</evidence>
<reference evidence="6 7" key="1">
    <citation type="submission" date="2021-01" db="EMBL/GenBank/DDBJ databases">
        <title>Genome public.</title>
        <authorList>
            <person name="Liu C."/>
            <person name="Sun Q."/>
        </authorList>
    </citation>
    <scope>NUCLEOTIDE SEQUENCE [LARGE SCALE GENOMIC DNA]</scope>
    <source>
        <strain evidence="6 7">JC656</strain>
    </source>
</reference>
<keyword evidence="3" id="KW-0804">Transcription</keyword>
<evidence type="ECO:0000259" key="5">
    <source>
        <dbReference type="PROSITE" id="PS50977"/>
    </source>
</evidence>
<dbReference type="InterPro" id="IPR001647">
    <property type="entry name" value="HTH_TetR"/>
</dbReference>
<protein>
    <submittedName>
        <fullName evidence="6">TetR family transcriptional regulator</fullName>
    </submittedName>
</protein>
<sequence>MVAVAGRLFADHGYDAVSLRRVAREAKVDPALVHHYFGGKDELFGAAVSLPADPGDLLAGLDPAVPEGRGELVAHAVLALWEGPQQHVLAAFARATIGSASRTRLLRDVVRRRILARIAEGLPCDAAERELRAGLAATQVVGFVLVRYVVRLEPIASLTVREAEAYLAPALERHLTGTLPPVRGLAGAP</sequence>
<evidence type="ECO:0000256" key="2">
    <source>
        <dbReference type="ARBA" id="ARBA00023125"/>
    </source>
</evidence>
<dbReference type="InterPro" id="IPR009057">
    <property type="entry name" value="Homeodomain-like_sf"/>
</dbReference>
<dbReference type="Gene3D" id="1.10.357.10">
    <property type="entry name" value="Tetracycline Repressor, domain 2"/>
    <property type="match status" value="1"/>
</dbReference>
<comment type="caution">
    <text evidence="6">The sequence shown here is derived from an EMBL/GenBank/DDBJ whole genome shotgun (WGS) entry which is preliminary data.</text>
</comment>
<dbReference type="SUPFAM" id="SSF48498">
    <property type="entry name" value="Tetracyclin repressor-like, C-terminal domain"/>
    <property type="match status" value="1"/>
</dbReference>
<dbReference type="InterPro" id="IPR050109">
    <property type="entry name" value="HTH-type_TetR-like_transc_reg"/>
</dbReference>
<keyword evidence="1" id="KW-0805">Transcription regulation</keyword>
<dbReference type="PROSITE" id="PS50977">
    <property type="entry name" value="HTH_TETR_2"/>
    <property type="match status" value="1"/>
</dbReference>
<dbReference type="EMBL" id="JAERRC010000035">
    <property type="protein sequence ID" value="MBL0706684.1"/>
    <property type="molecule type" value="Genomic_DNA"/>
</dbReference>
<dbReference type="SUPFAM" id="SSF46689">
    <property type="entry name" value="Homeodomain-like"/>
    <property type="match status" value="1"/>
</dbReference>
<proteinExistence type="predicted"/>
<evidence type="ECO:0000256" key="4">
    <source>
        <dbReference type="PROSITE-ProRule" id="PRU00335"/>
    </source>
</evidence>
<evidence type="ECO:0000256" key="3">
    <source>
        <dbReference type="ARBA" id="ARBA00023163"/>
    </source>
</evidence>
<feature type="domain" description="HTH tetR-type" evidence="5">
    <location>
        <begin position="1"/>
        <end position="55"/>
    </location>
</feature>
<dbReference type="Pfam" id="PF17920">
    <property type="entry name" value="TetR_C_16"/>
    <property type="match status" value="1"/>
</dbReference>
<dbReference type="PRINTS" id="PR00455">
    <property type="entry name" value="HTHTETR"/>
</dbReference>
<dbReference type="Gene3D" id="1.10.10.60">
    <property type="entry name" value="Homeodomain-like"/>
    <property type="match status" value="1"/>
</dbReference>
<dbReference type="PANTHER" id="PTHR30055:SF234">
    <property type="entry name" value="HTH-TYPE TRANSCRIPTIONAL REGULATOR BETI"/>
    <property type="match status" value="1"/>
</dbReference>
<organism evidence="6 7">
    <name type="scientific">Sinomonas cellulolyticus</name>
    <dbReference type="NCBI Taxonomy" id="2801916"/>
    <lineage>
        <taxon>Bacteria</taxon>
        <taxon>Bacillati</taxon>
        <taxon>Actinomycetota</taxon>
        <taxon>Actinomycetes</taxon>
        <taxon>Micrococcales</taxon>
        <taxon>Micrococcaceae</taxon>
        <taxon>Sinomonas</taxon>
    </lineage>
</organism>
<dbReference type="PANTHER" id="PTHR30055">
    <property type="entry name" value="HTH-TYPE TRANSCRIPTIONAL REGULATOR RUTR"/>
    <property type="match status" value="1"/>
</dbReference>
<dbReference type="Proteomes" id="UP000639051">
    <property type="component" value="Unassembled WGS sequence"/>
</dbReference>
<accession>A0ABS1K4S5</accession>
<keyword evidence="2 4" id="KW-0238">DNA-binding</keyword>